<dbReference type="STRING" id="701521.PECL_1489"/>
<evidence type="ECO:0000256" key="2">
    <source>
        <dbReference type="PROSITE-ProRule" id="PRU00335"/>
    </source>
</evidence>
<keyword evidence="5" id="KW-1185">Reference proteome</keyword>
<dbReference type="GO" id="GO:0003677">
    <property type="term" value="F:DNA binding"/>
    <property type="evidence" value="ECO:0007669"/>
    <property type="project" value="UniProtKB-UniRule"/>
</dbReference>
<dbReference type="PATRIC" id="fig|701521.8.peg.1393"/>
<sequence length="168" mass="19519">MYSDKIFTIKADKRNAITNALLTEFSNYSLADSQVARIVKDANISRGAFYNYFKDLSEAYQYLYGLALKDIHSNITHNPTLSSVDFVNEVRSFLKSTEKSTYYHFIQMHYRYNESYVAKRVVPADSQNNIHWAQTVLSHEVIRDSLLQPSTTNDRLKQLSFVLEKLED</sequence>
<keyword evidence="1 2" id="KW-0238">DNA-binding</keyword>
<evidence type="ECO:0000256" key="1">
    <source>
        <dbReference type="ARBA" id="ARBA00023125"/>
    </source>
</evidence>
<dbReference type="PROSITE" id="PS50977">
    <property type="entry name" value="HTH_TETR_2"/>
    <property type="match status" value="1"/>
</dbReference>
<dbReference type="Proteomes" id="UP000005444">
    <property type="component" value="Chromosome"/>
</dbReference>
<dbReference type="InterPro" id="IPR009057">
    <property type="entry name" value="Homeodomain-like_sf"/>
</dbReference>
<dbReference type="SUPFAM" id="SSF46689">
    <property type="entry name" value="Homeodomain-like"/>
    <property type="match status" value="1"/>
</dbReference>
<dbReference type="InterPro" id="IPR001647">
    <property type="entry name" value="HTH_TetR"/>
</dbReference>
<gene>
    <name evidence="4" type="ordered locus">PECL_1489</name>
</gene>
<dbReference type="eggNOG" id="COG1309">
    <property type="taxonomic scope" value="Bacteria"/>
</dbReference>
<accession>G8PF34</accession>
<dbReference type="EMBL" id="CP003137">
    <property type="protein sequence ID" value="AEV95713.1"/>
    <property type="molecule type" value="Genomic_DNA"/>
</dbReference>
<dbReference type="Gene3D" id="1.10.357.10">
    <property type="entry name" value="Tetracycline Repressor, domain 2"/>
    <property type="match status" value="1"/>
</dbReference>
<evidence type="ECO:0000313" key="4">
    <source>
        <dbReference type="EMBL" id="AEV95713.1"/>
    </source>
</evidence>
<organism evidence="4 5">
    <name type="scientific">Pediococcus claussenii (strain ATCC BAA-344 / DSM 14800 / JCM 18046 / KCTC 3811 / LMG 21948 / P06)</name>
    <dbReference type="NCBI Taxonomy" id="701521"/>
    <lineage>
        <taxon>Bacteria</taxon>
        <taxon>Bacillati</taxon>
        <taxon>Bacillota</taxon>
        <taxon>Bacilli</taxon>
        <taxon>Lactobacillales</taxon>
        <taxon>Lactobacillaceae</taxon>
        <taxon>Pediococcus</taxon>
    </lineage>
</organism>
<proteinExistence type="predicted"/>
<name>G8PF34_PEDCP</name>
<evidence type="ECO:0000313" key="5">
    <source>
        <dbReference type="Proteomes" id="UP000005444"/>
    </source>
</evidence>
<dbReference type="RefSeq" id="WP_014215907.1">
    <property type="nucleotide sequence ID" value="NC_016605.1"/>
</dbReference>
<evidence type="ECO:0000259" key="3">
    <source>
        <dbReference type="PROSITE" id="PS50977"/>
    </source>
</evidence>
<dbReference type="AlphaFoldDB" id="G8PF34"/>
<feature type="DNA-binding region" description="H-T-H motif" evidence="2">
    <location>
        <begin position="34"/>
        <end position="53"/>
    </location>
</feature>
<dbReference type="HOGENOM" id="CLU_069356_45_4_9"/>
<reference evidence="4 5" key="1">
    <citation type="journal article" date="2012" name="J. Bacteriol.">
        <title>Complete Genome Sequence of the Beer Spoilage Organism Pediococcus claussenii ATCC BAA-344T.</title>
        <authorList>
            <person name="Pittet V."/>
            <person name="Abegunde T."/>
            <person name="Marfleet T."/>
            <person name="Haakensen M."/>
            <person name="Morrow K."/>
            <person name="Jayaprakash T."/>
            <person name="Schroeder K."/>
            <person name="Trost B."/>
            <person name="Byrns S."/>
            <person name="Bergsveinson J."/>
            <person name="Kusalik A."/>
            <person name="Ziola B."/>
        </authorList>
    </citation>
    <scope>NUCLEOTIDE SEQUENCE [LARGE SCALE GENOMIC DNA]</scope>
    <source>
        <strain evidence="4 5">ATCC BAA-344</strain>
    </source>
</reference>
<dbReference type="KEGG" id="pce:PECL_1489"/>
<feature type="domain" description="HTH tetR-type" evidence="3">
    <location>
        <begin position="11"/>
        <end position="71"/>
    </location>
</feature>
<protein>
    <submittedName>
        <fullName evidence="4">Transcriptional regulator, TetR family</fullName>
    </submittedName>
</protein>